<dbReference type="EMBL" id="QCYY01001546">
    <property type="protein sequence ID" value="ROT77255.1"/>
    <property type="molecule type" value="Genomic_DNA"/>
</dbReference>
<dbReference type="PROSITE" id="PS50929">
    <property type="entry name" value="ABC_TM1F"/>
    <property type="match status" value="1"/>
</dbReference>
<keyword evidence="7" id="KW-0067">ATP-binding</keyword>
<keyword evidence="6" id="KW-0547">Nucleotide-binding</keyword>
<keyword evidence="10" id="KW-0479">Metal-binding</keyword>
<dbReference type="AlphaFoldDB" id="A0A423TLC9"/>
<keyword evidence="5" id="KW-0677">Repeat</keyword>
<evidence type="ECO:0000259" key="14">
    <source>
        <dbReference type="PROSITE" id="PS50929"/>
    </source>
</evidence>
<dbReference type="InterPro" id="IPR001878">
    <property type="entry name" value="Znf_CCHC"/>
</dbReference>
<dbReference type="SUPFAM" id="SSF57756">
    <property type="entry name" value="Retrovirus zinc finger-like domains"/>
    <property type="match status" value="1"/>
</dbReference>
<dbReference type="Pfam" id="PF00098">
    <property type="entry name" value="zf-CCHC"/>
    <property type="match status" value="1"/>
</dbReference>
<feature type="domain" description="ABC transporter" evidence="13">
    <location>
        <begin position="431"/>
        <end position="665"/>
    </location>
</feature>
<evidence type="ECO:0000256" key="9">
    <source>
        <dbReference type="ARBA" id="ARBA00023136"/>
    </source>
</evidence>
<dbReference type="InterPro" id="IPR027417">
    <property type="entry name" value="P-loop_NTPase"/>
</dbReference>
<dbReference type="InterPro" id="IPR017871">
    <property type="entry name" value="ABC_transporter-like_CS"/>
</dbReference>
<proteinExistence type="inferred from homology"/>
<dbReference type="PANTHER" id="PTHR24223">
    <property type="entry name" value="ATP-BINDING CASSETTE SUB-FAMILY C"/>
    <property type="match status" value="1"/>
</dbReference>
<name>A0A423TLC9_PENVA</name>
<dbReference type="PROSITE" id="PS00211">
    <property type="entry name" value="ABC_TRANSPORTER_1"/>
    <property type="match status" value="1"/>
</dbReference>
<dbReference type="FunFam" id="3.40.50.300:FF:000074">
    <property type="entry name" value="Multidrug resistance-associated protein 5 isoform 1"/>
    <property type="match status" value="1"/>
</dbReference>
<feature type="region of interest" description="Disordered" evidence="11">
    <location>
        <begin position="160"/>
        <end position="179"/>
    </location>
</feature>
<evidence type="ECO:0000256" key="3">
    <source>
        <dbReference type="ARBA" id="ARBA00022448"/>
    </source>
</evidence>
<accession>A0A423TLC9</accession>
<dbReference type="SMART" id="SM00343">
    <property type="entry name" value="ZnF_C2HC"/>
    <property type="match status" value="1"/>
</dbReference>
<dbReference type="Proteomes" id="UP000283509">
    <property type="component" value="Unassembled WGS sequence"/>
</dbReference>
<keyword evidence="4" id="KW-0812">Transmembrane</keyword>
<comment type="similarity">
    <text evidence="2">Belongs to the ABC transporter superfamily. ABCC family. Conjugate transporter (TC 3.A.1.208) subfamily.</text>
</comment>
<organism evidence="15 16">
    <name type="scientific">Penaeus vannamei</name>
    <name type="common">Whiteleg shrimp</name>
    <name type="synonym">Litopenaeus vannamei</name>
    <dbReference type="NCBI Taxonomy" id="6689"/>
    <lineage>
        <taxon>Eukaryota</taxon>
        <taxon>Metazoa</taxon>
        <taxon>Ecdysozoa</taxon>
        <taxon>Arthropoda</taxon>
        <taxon>Crustacea</taxon>
        <taxon>Multicrustacea</taxon>
        <taxon>Malacostraca</taxon>
        <taxon>Eumalacostraca</taxon>
        <taxon>Eucarida</taxon>
        <taxon>Decapoda</taxon>
        <taxon>Dendrobranchiata</taxon>
        <taxon>Penaeoidea</taxon>
        <taxon>Penaeidae</taxon>
        <taxon>Penaeus</taxon>
    </lineage>
</organism>
<dbReference type="InterPro" id="IPR003593">
    <property type="entry name" value="AAA+_ATPase"/>
</dbReference>
<dbReference type="GO" id="GO:0005774">
    <property type="term" value="C:vacuolar membrane"/>
    <property type="evidence" value="ECO:0007669"/>
    <property type="project" value="UniProtKB-SubCell"/>
</dbReference>
<evidence type="ECO:0000256" key="4">
    <source>
        <dbReference type="ARBA" id="ARBA00022692"/>
    </source>
</evidence>
<dbReference type="PROSITE" id="PS50893">
    <property type="entry name" value="ABC_TRANSPORTER_2"/>
    <property type="match status" value="1"/>
</dbReference>
<dbReference type="GO" id="GO:0005524">
    <property type="term" value="F:ATP binding"/>
    <property type="evidence" value="ECO:0007669"/>
    <property type="project" value="UniProtKB-KW"/>
</dbReference>
<evidence type="ECO:0000256" key="11">
    <source>
        <dbReference type="SAM" id="MobiDB-lite"/>
    </source>
</evidence>
<keyword evidence="3" id="KW-0813">Transport</keyword>
<protein>
    <submittedName>
        <fullName evidence="15">Putative multidrug resistance-associated protein 1 isoform X2</fullName>
    </submittedName>
</protein>
<evidence type="ECO:0000256" key="2">
    <source>
        <dbReference type="ARBA" id="ARBA00009726"/>
    </source>
</evidence>
<evidence type="ECO:0000256" key="8">
    <source>
        <dbReference type="ARBA" id="ARBA00022989"/>
    </source>
</evidence>
<dbReference type="InterPro" id="IPR003439">
    <property type="entry name" value="ABC_transporter-like_ATP-bd"/>
</dbReference>
<dbReference type="SUPFAM" id="SSF52540">
    <property type="entry name" value="P-loop containing nucleoside triphosphate hydrolases"/>
    <property type="match status" value="1"/>
</dbReference>
<dbReference type="InterPro" id="IPR011527">
    <property type="entry name" value="ABC1_TM_dom"/>
</dbReference>
<dbReference type="Gene3D" id="3.40.50.300">
    <property type="entry name" value="P-loop containing nucleotide triphosphate hydrolases"/>
    <property type="match status" value="1"/>
</dbReference>
<dbReference type="InterPro" id="IPR036875">
    <property type="entry name" value="Znf_CCHC_sf"/>
</dbReference>
<dbReference type="Pfam" id="PF00005">
    <property type="entry name" value="ABC_tran"/>
    <property type="match status" value="1"/>
</dbReference>
<dbReference type="PANTHER" id="PTHR24223:SF443">
    <property type="entry name" value="MULTIDRUG-RESISTANCE LIKE PROTEIN 1, ISOFORM I"/>
    <property type="match status" value="1"/>
</dbReference>
<keyword evidence="9" id="KW-0472">Membrane</keyword>
<dbReference type="CDD" id="cd18603">
    <property type="entry name" value="ABC_6TM_MRP1_2_3_6_D2_like"/>
    <property type="match status" value="1"/>
</dbReference>
<dbReference type="Pfam" id="PF00664">
    <property type="entry name" value="ABC_membrane"/>
    <property type="match status" value="1"/>
</dbReference>
<gene>
    <name evidence="15" type="ORF">C7M84_004112</name>
</gene>
<dbReference type="InterPro" id="IPR036640">
    <property type="entry name" value="ABC1_TM_sf"/>
</dbReference>
<keyword evidence="10" id="KW-0862">Zinc</keyword>
<keyword evidence="10" id="KW-0863">Zinc-finger</keyword>
<dbReference type="SUPFAM" id="SSF90123">
    <property type="entry name" value="ABC transporter transmembrane region"/>
    <property type="match status" value="1"/>
</dbReference>
<reference evidence="15 16" key="1">
    <citation type="submission" date="2018-04" db="EMBL/GenBank/DDBJ databases">
        <authorList>
            <person name="Zhang X."/>
            <person name="Yuan J."/>
            <person name="Li F."/>
            <person name="Xiang J."/>
        </authorList>
    </citation>
    <scope>NUCLEOTIDE SEQUENCE [LARGE SCALE GENOMIC DNA]</scope>
    <source>
        <tissue evidence="15">Muscle</tissue>
    </source>
</reference>
<reference evidence="15 16" key="2">
    <citation type="submission" date="2019-01" db="EMBL/GenBank/DDBJ databases">
        <title>The decoding of complex shrimp genome reveals the adaptation for benthos swimmer, frequently molting mechanism and breeding impact on genome.</title>
        <authorList>
            <person name="Sun Y."/>
            <person name="Gao Y."/>
            <person name="Yu Y."/>
        </authorList>
    </citation>
    <scope>NUCLEOTIDE SEQUENCE [LARGE SCALE GENOMIC DNA]</scope>
    <source>
        <tissue evidence="15">Muscle</tissue>
    </source>
</reference>
<feature type="domain" description="CCHC-type" evidence="12">
    <location>
        <begin position="232"/>
        <end position="247"/>
    </location>
</feature>
<evidence type="ECO:0000256" key="1">
    <source>
        <dbReference type="ARBA" id="ARBA00004128"/>
    </source>
</evidence>
<evidence type="ECO:0000256" key="6">
    <source>
        <dbReference type="ARBA" id="ARBA00022741"/>
    </source>
</evidence>
<feature type="domain" description="ABC transmembrane type-1" evidence="14">
    <location>
        <begin position="268"/>
        <end position="394"/>
    </location>
</feature>
<dbReference type="SMART" id="SM00382">
    <property type="entry name" value="AAA"/>
    <property type="match status" value="1"/>
</dbReference>
<keyword evidence="16" id="KW-1185">Reference proteome</keyword>
<comment type="caution">
    <text evidence="15">The sequence shown here is derived from an EMBL/GenBank/DDBJ whole genome shotgun (WGS) entry which is preliminary data.</text>
</comment>
<evidence type="ECO:0000313" key="16">
    <source>
        <dbReference type="Proteomes" id="UP000283509"/>
    </source>
</evidence>
<keyword evidence="8" id="KW-1133">Transmembrane helix</keyword>
<dbReference type="GO" id="GO:0003676">
    <property type="term" value="F:nucleic acid binding"/>
    <property type="evidence" value="ECO:0007669"/>
    <property type="project" value="InterPro"/>
</dbReference>
<dbReference type="GO" id="GO:0016887">
    <property type="term" value="F:ATP hydrolysis activity"/>
    <property type="evidence" value="ECO:0007669"/>
    <property type="project" value="InterPro"/>
</dbReference>
<dbReference type="CDD" id="cd03244">
    <property type="entry name" value="ABCC_MRP_domain2"/>
    <property type="match status" value="1"/>
</dbReference>
<dbReference type="OrthoDB" id="7594166at2759"/>
<dbReference type="Gene3D" id="1.20.1560.10">
    <property type="entry name" value="ABC transporter type 1, transmembrane domain"/>
    <property type="match status" value="1"/>
</dbReference>
<evidence type="ECO:0000313" key="15">
    <source>
        <dbReference type="EMBL" id="ROT77255.1"/>
    </source>
</evidence>
<dbReference type="SMR" id="A0A423TLC9"/>
<comment type="subcellular location">
    <subcellularLocation>
        <location evidence="1">Vacuole membrane</location>
        <topology evidence="1">Multi-pass membrane protein</topology>
    </subcellularLocation>
</comment>
<evidence type="ECO:0000259" key="13">
    <source>
        <dbReference type="PROSITE" id="PS50893"/>
    </source>
</evidence>
<dbReference type="GO" id="GO:0008270">
    <property type="term" value="F:zinc ion binding"/>
    <property type="evidence" value="ECO:0007669"/>
    <property type="project" value="UniProtKB-KW"/>
</dbReference>
<dbReference type="STRING" id="6689.A0A423TLC9"/>
<evidence type="ECO:0000259" key="12">
    <source>
        <dbReference type="PROSITE" id="PS50158"/>
    </source>
</evidence>
<dbReference type="PROSITE" id="PS50158">
    <property type="entry name" value="ZF_CCHC"/>
    <property type="match status" value="1"/>
</dbReference>
<evidence type="ECO:0000256" key="5">
    <source>
        <dbReference type="ARBA" id="ARBA00022737"/>
    </source>
</evidence>
<evidence type="ECO:0000256" key="10">
    <source>
        <dbReference type="PROSITE-ProRule" id="PRU00047"/>
    </source>
</evidence>
<dbReference type="InterPro" id="IPR050173">
    <property type="entry name" value="ABC_transporter_C-like"/>
</dbReference>
<sequence length="670" mass="75489">MYVTPWTRSRLLPWPYAIGKDLSRSSKHPSGHHLQFAALIAMKPASLSEQDVRAYCNKLQIAIWKWVQSIPSNEPCPIRKDLRGNYGPWMTYFTKGILASSLPLAVREKVWRSCESVSIYALPGEFAKSVKEKSPTAAVHAGVVTQNEHTHKYDIQQDTRPTQQTGLNPQPPIHNTTPGPVQRHNNQHATTHYNTQRPITNRQHTLHRQYTAPRPSSSKPAITRWLPSPEQCFNCTRYGHIAADCTSCPYHHTVARHNWANCKSFPEQLLYVATSRQLKRIESVSRSPIYSHFQESIQGASTIRAYGKCEEFITESEKRVDFNQVSYYPSVMVNRWLAVRLEFIGNIMTFSAALFAVMSRGTISGGIVGLSVSYALSVTQALNWLVRMTSDVETNIVAVERIKEYTETEQEAPWEIQGNKPHKEWPDEGVVEFSKYSTRYREGLELVIRDIDCKIRGGEKVGIVGRTGAGKSSMTLALFRIIEAASGHISIDNVNISKIGLHDLRERLTIIPQDPVLFSGKLRMNLDPFNKYDDAKIWSALEHAHLKEFVSGLTSGLQYEIAEGGENLSVGQRQLVCLARALLRKTRVLILDEATAAVDLETDDLIQQTIRKEFADCTIITIAHRLNTIMDSSRVIVLDKGEIKEFDTPTTLLKNKNSIFYGMAKDAGLA</sequence>
<evidence type="ECO:0000256" key="7">
    <source>
        <dbReference type="ARBA" id="ARBA00022840"/>
    </source>
</evidence>
<dbReference type="GO" id="GO:0140359">
    <property type="term" value="F:ABC-type transporter activity"/>
    <property type="evidence" value="ECO:0007669"/>
    <property type="project" value="InterPro"/>
</dbReference>